<sequence length="197" mass="20836">MDPARIGHVGEGTVRGVRTMIAALVPEAEPLVGAFRAELDPTARRGLGAHLTLVRPFVEPAALTGETVAALRRAVAAVPAFACTFAELRWFSDRVLWLAPDAVAGFREIADRVRAGFPELPAEERELVPHLTVGLRRAATTEALRAAEAAIAPQLPLTVRVDRVALMVRTQTWDVAAEALLGVSPSGPSGRGCPGSP</sequence>
<dbReference type="SUPFAM" id="SSF55144">
    <property type="entry name" value="LigT-like"/>
    <property type="match status" value="1"/>
</dbReference>
<dbReference type="Pfam" id="PF13563">
    <property type="entry name" value="2_5_RNA_ligase2"/>
    <property type="match status" value="1"/>
</dbReference>
<dbReference type="Proteomes" id="UP001370100">
    <property type="component" value="Unassembled WGS sequence"/>
</dbReference>
<name>A0ABU8N5J6_9PSEU</name>
<dbReference type="GO" id="GO:0016874">
    <property type="term" value="F:ligase activity"/>
    <property type="evidence" value="ECO:0007669"/>
    <property type="project" value="UniProtKB-KW"/>
</dbReference>
<protein>
    <submittedName>
        <fullName evidence="1">2'-5' RNA ligase family protein</fullName>
    </submittedName>
</protein>
<organism evidence="1 2">
    <name type="scientific">Actinomycetospora aeridis</name>
    <dbReference type="NCBI Taxonomy" id="3129231"/>
    <lineage>
        <taxon>Bacteria</taxon>
        <taxon>Bacillati</taxon>
        <taxon>Actinomycetota</taxon>
        <taxon>Actinomycetes</taxon>
        <taxon>Pseudonocardiales</taxon>
        <taxon>Pseudonocardiaceae</taxon>
        <taxon>Actinomycetospora</taxon>
    </lineage>
</organism>
<accession>A0ABU8N5J6</accession>
<dbReference type="EMBL" id="JBBEGL010000003">
    <property type="protein sequence ID" value="MEJ2887657.1"/>
    <property type="molecule type" value="Genomic_DNA"/>
</dbReference>
<keyword evidence="1" id="KW-0436">Ligase</keyword>
<reference evidence="1 2" key="1">
    <citation type="submission" date="2024-03" db="EMBL/GenBank/DDBJ databases">
        <title>Actinomycetospora sp. OC33-EN06, a novel actinomycete isolated from wild orchid (Aerides multiflora).</title>
        <authorList>
            <person name="Suriyachadkun C."/>
        </authorList>
    </citation>
    <scope>NUCLEOTIDE SEQUENCE [LARGE SCALE GENOMIC DNA]</scope>
    <source>
        <strain evidence="1 2">OC33-EN06</strain>
    </source>
</reference>
<proteinExistence type="predicted"/>
<gene>
    <name evidence="1" type="ORF">WCD41_14455</name>
</gene>
<evidence type="ECO:0000313" key="1">
    <source>
        <dbReference type="EMBL" id="MEJ2887657.1"/>
    </source>
</evidence>
<dbReference type="Gene3D" id="3.90.1140.10">
    <property type="entry name" value="Cyclic phosphodiesterase"/>
    <property type="match status" value="1"/>
</dbReference>
<dbReference type="InterPro" id="IPR009097">
    <property type="entry name" value="Cyclic_Pdiesterase"/>
</dbReference>
<keyword evidence="2" id="KW-1185">Reference proteome</keyword>
<comment type="caution">
    <text evidence="1">The sequence shown here is derived from an EMBL/GenBank/DDBJ whole genome shotgun (WGS) entry which is preliminary data.</text>
</comment>
<dbReference type="RefSeq" id="WP_337714104.1">
    <property type="nucleotide sequence ID" value="NZ_JBBEGL010000003.1"/>
</dbReference>
<evidence type="ECO:0000313" key="2">
    <source>
        <dbReference type="Proteomes" id="UP001370100"/>
    </source>
</evidence>